<dbReference type="Proteomes" id="UP000535589">
    <property type="component" value="Unassembled WGS sequence"/>
</dbReference>
<comment type="caution">
    <text evidence="1">The sequence shown here is derived from an EMBL/GenBank/DDBJ whole genome shotgun (WGS) entry which is preliminary data.</text>
</comment>
<protein>
    <submittedName>
        <fullName evidence="1">Uncharacterized protein</fullName>
    </submittedName>
</protein>
<dbReference type="AlphaFoldDB" id="A0A7X8TRG0"/>
<accession>A0A7X8TRG0</accession>
<name>A0A7X8TRG0_9VIBR</name>
<dbReference type="EMBL" id="JABAIK010000010">
    <property type="protein sequence ID" value="NLS13617.1"/>
    <property type="molecule type" value="Genomic_DNA"/>
</dbReference>
<reference evidence="1 2" key="1">
    <citation type="submission" date="2020-04" db="EMBL/GenBank/DDBJ databases">
        <title>Vibrio sp. SM6, a novel species isolated from seawater.</title>
        <authorList>
            <person name="Wang X."/>
        </authorList>
    </citation>
    <scope>NUCLEOTIDE SEQUENCE [LARGE SCALE GENOMIC DNA]</scope>
    <source>
        <strain evidence="1 2">SM6</strain>
    </source>
</reference>
<evidence type="ECO:0000313" key="2">
    <source>
        <dbReference type="Proteomes" id="UP000535589"/>
    </source>
</evidence>
<evidence type="ECO:0000313" key="1">
    <source>
        <dbReference type="EMBL" id="NLS13617.1"/>
    </source>
</evidence>
<proteinExistence type="predicted"/>
<dbReference type="PROSITE" id="PS51257">
    <property type="entry name" value="PROKAR_LIPOPROTEIN"/>
    <property type="match status" value="1"/>
</dbReference>
<keyword evidence="2" id="KW-1185">Reference proteome</keyword>
<sequence>MRELTRRHWMLLAASIAVQSCGGDGDSKGDSSSSGAGGSNFDRYSVTLPQSIAANETKVSIDNDEYLLDELPNGLGEVLPAVLLAHQGEDIVYFAMPSDNNQEVEVNSLSTAIGLLKHIPEIALLVKTDSNSDFALGQNSNVIALAQYIDNLIEEHGAAWMSPDNQELAEKIAITAKSVVKTLNSVSAAFSSGFQILNDDVSETHFARIEYDDFNSNGAIRSTYIEAQVLDDELAQFYQVQDFDREQDKLAVVISNGAYRHISVIVREDLSETGDVLDFTTLKPHVSQDNQFGESSEPTYGVFGGLLLSPGQFGQMVFNQEHLPDGIENGHYYIQAFGLGFHDTPLNRSEVKYAFEPVLIDSFNLFVEPLLGLYQKSKKLNQTNQTLQDINFDQLKLSDVYLTEETCNEIDKTKLQYEIVKSLIAKMNTLENVVAPTKTDSLTRHFKSSVLSR</sequence>
<gene>
    <name evidence="1" type="ORF">HGP28_12010</name>
</gene>
<organism evidence="1 2">
    <name type="scientific">Vibrio agarilyticus</name>
    <dbReference type="NCBI Taxonomy" id="2726741"/>
    <lineage>
        <taxon>Bacteria</taxon>
        <taxon>Pseudomonadati</taxon>
        <taxon>Pseudomonadota</taxon>
        <taxon>Gammaproteobacteria</taxon>
        <taxon>Vibrionales</taxon>
        <taxon>Vibrionaceae</taxon>
        <taxon>Vibrio</taxon>
    </lineage>
</organism>